<protein>
    <submittedName>
        <fullName evidence="1">Putative VGR-related protein</fullName>
    </submittedName>
</protein>
<sequence>MIQFAVVDIAITSSRLVLDDFDYYIRRKLILVLLVAEIIGNHLKAKPRQLTQGEMAMVTSVFKTAITLTEVRVRKDPILPFQGKYAVTPMGGIYYPKKLYLKDYSIAEIGDKHLFIHEMVHIWQYQMGMWVALRGACSLLVDYEYALADDKVLSDYGMEQQASIIADYYLLRDFGYDYWFGLTRQKYKGSKPRNKQLLQDFWLKMYENTLLSDFSYLNIFWELNYFSGIVTLQIKIIFTIKLNWL</sequence>
<gene>
    <name evidence="1" type="ORF">SALWKB29_1684</name>
</gene>
<name>A0A836MP92_9NEIS</name>
<dbReference type="AlphaFoldDB" id="A0A836MP92"/>
<evidence type="ECO:0000313" key="1">
    <source>
        <dbReference type="EMBL" id="KDN14194.1"/>
    </source>
</evidence>
<keyword evidence="2" id="KW-1185">Reference proteome</keyword>
<dbReference type="RefSeq" id="WP_051608258.1">
    <property type="nucleotide sequence ID" value="NZ_JFZV01000009.1"/>
</dbReference>
<accession>A0A836MP92</accession>
<evidence type="ECO:0000313" key="2">
    <source>
        <dbReference type="Proteomes" id="UP000027170"/>
    </source>
</evidence>
<dbReference type="EMBL" id="JFZV01000009">
    <property type="protein sequence ID" value="KDN14194.1"/>
    <property type="molecule type" value="Genomic_DNA"/>
</dbReference>
<organism evidence="1 2">
    <name type="scientific">Snodgrassella communis</name>
    <dbReference type="NCBI Taxonomy" id="2946699"/>
    <lineage>
        <taxon>Bacteria</taxon>
        <taxon>Pseudomonadati</taxon>
        <taxon>Pseudomonadota</taxon>
        <taxon>Betaproteobacteria</taxon>
        <taxon>Neisseriales</taxon>
        <taxon>Neisseriaceae</taxon>
        <taxon>Snodgrassella</taxon>
    </lineage>
</organism>
<dbReference type="OrthoDB" id="8686772at2"/>
<dbReference type="Proteomes" id="UP000027170">
    <property type="component" value="Unassembled WGS sequence"/>
</dbReference>
<proteinExistence type="predicted"/>
<reference evidence="1 2" key="1">
    <citation type="submission" date="2014-03" db="EMBL/GenBank/DDBJ databases">
        <title>The genomes of two eusocial bee gut symbionts.</title>
        <authorList>
            <person name="Kwong W.K."/>
            <person name="Engel P."/>
            <person name="Koch H."/>
            <person name="Moran N.A."/>
        </authorList>
    </citation>
    <scope>NUCLEOTIDE SEQUENCE [LARGE SCALE GENOMIC DNA]</scope>
    <source>
        <strain evidence="2">wkB29</strain>
    </source>
</reference>
<comment type="caution">
    <text evidence="1">The sequence shown here is derived from an EMBL/GenBank/DDBJ whole genome shotgun (WGS) entry which is preliminary data.</text>
</comment>